<accession>A0A4R5QCX9</accession>
<keyword evidence="5 7" id="KW-1133">Transmembrane helix</keyword>
<gene>
    <name evidence="9" type="ORF">E2C06_18765</name>
</gene>
<protein>
    <submittedName>
        <fullName evidence="9">Trimeric intracellular cation channel family protein</fullName>
    </submittedName>
</protein>
<evidence type="ECO:0000313" key="10">
    <source>
        <dbReference type="Proteomes" id="UP000295096"/>
    </source>
</evidence>
<feature type="transmembrane region" description="Helical" evidence="7">
    <location>
        <begin position="79"/>
        <end position="100"/>
    </location>
</feature>
<keyword evidence="10" id="KW-1185">Reference proteome</keyword>
<comment type="similarity">
    <text evidence="2">Belongs to the UPF0126 family.</text>
</comment>
<evidence type="ECO:0000313" key="9">
    <source>
        <dbReference type="EMBL" id="TDH61022.1"/>
    </source>
</evidence>
<feature type="transmembrane region" description="Helical" evidence="7">
    <location>
        <begin position="223"/>
        <end position="243"/>
    </location>
</feature>
<feature type="domain" description="Glycine transporter" evidence="8">
    <location>
        <begin position="140"/>
        <end position="213"/>
    </location>
</feature>
<evidence type="ECO:0000256" key="1">
    <source>
        <dbReference type="ARBA" id="ARBA00004651"/>
    </source>
</evidence>
<feature type="transmembrane region" description="Helical" evidence="7">
    <location>
        <begin position="138"/>
        <end position="160"/>
    </location>
</feature>
<reference evidence="9 10" key="1">
    <citation type="journal article" date="2016" name="J. Microbiol.">
        <title>Dankookia rubra gen. nov., sp. nov., an alphaproteobacterium isolated from sediment of a shallow stream.</title>
        <authorList>
            <person name="Kim W.H."/>
            <person name="Kim D.H."/>
            <person name="Kang K."/>
            <person name="Ahn T.Y."/>
        </authorList>
    </citation>
    <scope>NUCLEOTIDE SEQUENCE [LARGE SCALE GENOMIC DNA]</scope>
    <source>
        <strain evidence="9 10">JCM30602</strain>
    </source>
</reference>
<evidence type="ECO:0000259" key="8">
    <source>
        <dbReference type="Pfam" id="PF03458"/>
    </source>
</evidence>
<dbReference type="PANTHER" id="PTHR30506:SF3">
    <property type="entry name" value="UPF0126 INNER MEMBRANE PROTEIN YADS-RELATED"/>
    <property type="match status" value="1"/>
</dbReference>
<feature type="transmembrane region" description="Helical" evidence="7">
    <location>
        <begin position="198"/>
        <end position="217"/>
    </location>
</feature>
<dbReference type="Pfam" id="PF03458">
    <property type="entry name" value="Gly_transporter"/>
    <property type="match status" value="2"/>
</dbReference>
<dbReference type="OrthoDB" id="9791874at2"/>
<evidence type="ECO:0000256" key="6">
    <source>
        <dbReference type="ARBA" id="ARBA00023136"/>
    </source>
</evidence>
<feature type="transmembrane region" description="Helical" evidence="7">
    <location>
        <begin position="112"/>
        <end position="129"/>
    </location>
</feature>
<dbReference type="GO" id="GO:0005886">
    <property type="term" value="C:plasma membrane"/>
    <property type="evidence" value="ECO:0007669"/>
    <property type="project" value="UniProtKB-SubCell"/>
</dbReference>
<organism evidence="9 10">
    <name type="scientific">Dankookia rubra</name>
    <dbReference type="NCBI Taxonomy" id="1442381"/>
    <lineage>
        <taxon>Bacteria</taxon>
        <taxon>Pseudomonadati</taxon>
        <taxon>Pseudomonadota</taxon>
        <taxon>Alphaproteobacteria</taxon>
        <taxon>Acetobacterales</taxon>
        <taxon>Roseomonadaceae</taxon>
        <taxon>Dankookia</taxon>
    </lineage>
</organism>
<dbReference type="InterPro" id="IPR005115">
    <property type="entry name" value="Gly_transporter"/>
</dbReference>
<comment type="caution">
    <text evidence="9">The sequence shown here is derived from an EMBL/GenBank/DDBJ whole genome shotgun (WGS) entry which is preliminary data.</text>
</comment>
<feature type="transmembrane region" description="Helical" evidence="7">
    <location>
        <begin position="166"/>
        <end position="186"/>
    </location>
</feature>
<evidence type="ECO:0000256" key="4">
    <source>
        <dbReference type="ARBA" id="ARBA00022692"/>
    </source>
</evidence>
<keyword evidence="3" id="KW-1003">Cell membrane</keyword>
<dbReference type="AlphaFoldDB" id="A0A4R5QCX9"/>
<proteinExistence type="inferred from homology"/>
<keyword evidence="4 7" id="KW-0812">Transmembrane</keyword>
<dbReference type="EMBL" id="SMSJ01000027">
    <property type="protein sequence ID" value="TDH61022.1"/>
    <property type="molecule type" value="Genomic_DNA"/>
</dbReference>
<dbReference type="PANTHER" id="PTHR30506">
    <property type="entry name" value="INNER MEMBRANE PROTEIN"/>
    <property type="match status" value="1"/>
</dbReference>
<feature type="domain" description="Glycine transporter" evidence="8">
    <location>
        <begin position="55"/>
        <end position="129"/>
    </location>
</feature>
<comment type="subcellular location">
    <subcellularLocation>
        <location evidence="1">Cell membrane</location>
        <topology evidence="1">Multi-pass membrane protein</topology>
    </subcellularLocation>
</comment>
<evidence type="ECO:0000256" key="7">
    <source>
        <dbReference type="SAM" id="Phobius"/>
    </source>
</evidence>
<keyword evidence="6 7" id="KW-0472">Membrane</keyword>
<name>A0A4R5QCX9_9PROT</name>
<evidence type="ECO:0000256" key="5">
    <source>
        <dbReference type="ARBA" id="ARBA00022989"/>
    </source>
</evidence>
<evidence type="ECO:0000256" key="3">
    <source>
        <dbReference type="ARBA" id="ARBA00022475"/>
    </source>
</evidence>
<dbReference type="Proteomes" id="UP000295096">
    <property type="component" value="Unassembled WGS sequence"/>
</dbReference>
<sequence>MPAPPSACRTASSWCCSDCCRWRSAISAWRCGGGRGRHGGRCGIEVTALDALLRWLDLAGIAVFAASGALVASRKRMDAVGFILIAAVTGFGGGTLRDLLLGRTPPFWLRDPTWLAVASSVAVAVFFTAHRIESRFRALLWADAVGLALFAVLGAEIALLAGARPWAAVLLGVVTATFGGVARDVICNEIPLLLRKEIYALAALAGAAVYVLLRVEGVWRDPALLAGMAVAFGIRAVAIRRGWSLPAYRPRLGRDYPDR</sequence>
<evidence type="ECO:0000256" key="2">
    <source>
        <dbReference type="ARBA" id="ARBA00008193"/>
    </source>
</evidence>
<feature type="transmembrane region" description="Helical" evidence="7">
    <location>
        <begin position="55"/>
        <end position="72"/>
    </location>
</feature>